<reference evidence="8" key="1">
    <citation type="submission" date="2013-07" db="EMBL/GenBank/DDBJ databases">
        <authorList>
            <person name="McIlroy S."/>
        </authorList>
    </citation>
    <scope>NUCLEOTIDE SEQUENCE [LARGE SCALE GENOMIC DNA]</scope>
    <source>
        <strain evidence="8">Run_A_D11</strain>
    </source>
</reference>
<dbReference type="Gene3D" id="1.10.1760.20">
    <property type="match status" value="1"/>
</dbReference>
<feature type="transmembrane region" description="Helical" evidence="7">
    <location>
        <begin position="69"/>
        <end position="97"/>
    </location>
</feature>
<evidence type="ECO:0000256" key="3">
    <source>
        <dbReference type="ARBA" id="ARBA00022475"/>
    </source>
</evidence>
<dbReference type="EMBL" id="CBTJ020000076">
    <property type="protein sequence ID" value="CDI03824.1"/>
    <property type="molecule type" value="Genomic_DNA"/>
</dbReference>
<evidence type="ECO:0000256" key="7">
    <source>
        <dbReference type="SAM" id="Phobius"/>
    </source>
</evidence>
<dbReference type="AlphaFoldDB" id="W6MAN2"/>
<evidence type="ECO:0000313" key="9">
    <source>
        <dbReference type="Proteomes" id="UP000035760"/>
    </source>
</evidence>
<protein>
    <submittedName>
        <fullName evidence="8">Integral membrane protein</fullName>
    </submittedName>
</protein>
<feature type="transmembrane region" description="Helical" evidence="7">
    <location>
        <begin position="6"/>
        <end position="25"/>
    </location>
</feature>
<feature type="transmembrane region" description="Helical" evidence="7">
    <location>
        <begin position="104"/>
        <end position="126"/>
    </location>
</feature>
<dbReference type="Proteomes" id="UP000035760">
    <property type="component" value="Unassembled WGS sequence"/>
</dbReference>
<gene>
    <name evidence="8" type="ORF">BN873_660058</name>
</gene>
<dbReference type="GO" id="GO:0005886">
    <property type="term" value="C:plasma membrane"/>
    <property type="evidence" value="ECO:0007669"/>
    <property type="project" value="UniProtKB-SubCell"/>
</dbReference>
<evidence type="ECO:0000256" key="4">
    <source>
        <dbReference type="ARBA" id="ARBA00022692"/>
    </source>
</evidence>
<keyword evidence="4 7" id="KW-0812">Transmembrane</keyword>
<dbReference type="STRING" id="1400863.BN873_660058"/>
<evidence type="ECO:0000313" key="8">
    <source>
        <dbReference type="EMBL" id="CDI03824.1"/>
    </source>
</evidence>
<evidence type="ECO:0000256" key="5">
    <source>
        <dbReference type="ARBA" id="ARBA00022989"/>
    </source>
</evidence>
<reference evidence="8" key="2">
    <citation type="submission" date="2014-03" db="EMBL/GenBank/DDBJ databases">
        <title>Candidatus Competibacter-lineage genomes retrieved from metagenomes reveal functional metabolic diversity.</title>
        <authorList>
            <person name="McIlroy S.J."/>
            <person name="Albertsen M."/>
            <person name="Andresen E.K."/>
            <person name="Saunders A.M."/>
            <person name="Kristiansen R."/>
            <person name="Stokholm-Bjerregaard M."/>
            <person name="Nielsen K.L."/>
            <person name="Nielsen P.H."/>
        </authorList>
    </citation>
    <scope>NUCLEOTIDE SEQUENCE</scope>
    <source>
        <strain evidence="8">Run_A_D11</strain>
    </source>
</reference>
<feature type="transmembrane region" description="Helical" evidence="7">
    <location>
        <begin position="179"/>
        <end position="204"/>
    </location>
</feature>
<dbReference type="Pfam" id="PF01891">
    <property type="entry name" value="CbiM"/>
    <property type="match status" value="1"/>
</dbReference>
<accession>W6MAN2</accession>
<dbReference type="GO" id="GO:0000041">
    <property type="term" value="P:transition metal ion transport"/>
    <property type="evidence" value="ECO:0007669"/>
    <property type="project" value="InterPro"/>
</dbReference>
<keyword evidence="9" id="KW-1185">Reference proteome</keyword>
<keyword evidence="3" id="KW-1003">Cell membrane</keyword>
<feature type="transmembrane region" description="Helical" evidence="7">
    <location>
        <begin position="138"/>
        <end position="167"/>
    </location>
</feature>
<evidence type="ECO:0000256" key="6">
    <source>
        <dbReference type="ARBA" id="ARBA00023136"/>
    </source>
</evidence>
<evidence type="ECO:0000256" key="1">
    <source>
        <dbReference type="ARBA" id="ARBA00004651"/>
    </source>
</evidence>
<dbReference type="OrthoDB" id="5297929at2"/>
<keyword evidence="6 7" id="KW-0472">Membrane</keyword>
<sequence>MNLTDTLLPTDLLFFANFIWLPVLLQAFRRAPWRLFLADRKRQHVFLGASVALFFMWIFEAGIRPALGFHFLGVTVYTLMFGWSLATIGVSLIAVAVALTSGDWAALATNALVLGVLPVATSYGVYRLVYCYLPRHLFVYIFLCAFLNGMLAAAAAVLALVTLLVFTEAYAFTRISSEYLPFVPLYVFPEGMLNGMLTTVLIVLQPDWLKTYDDAIYLRN</sequence>
<evidence type="ECO:0000256" key="2">
    <source>
        <dbReference type="ARBA" id="ARBA00022448"/>
    </source>
</evidence>
<proteinExistence type="predicted"/>
<name>W6MAN2_9GAMM</name>
<dbReference type="RefSeq" id="WP_048675021.1">
    <property type="nucleotide sequence ID" value="NZ_CBTJ020000076.1"/>
</dbReference>
<dbReference type="InterPro" id="IPR002751">
    <property type="entry name" value="CbiM/NikMN"/>
</dbReference>
<comment type="subcellular location">
    <subcellularLocation>
        <location evidence="1">Cell membrane</location>
        <topology evidence="1">Multi-pass membrane protein</topology>
    </subcellularLocation>
</comment>
<comment type="caution">
    <text evidence="8">The sequence shown here is derived from an EMBL/GenBank/DDBJ whole genome shotgun (WGS) entry which is preliminary data.</text>
</comment>
<keyword evidence="2" id="KW-0813">Transport</keyword>
<feature type="transmembrane region" description="Helical" evidence="7">
    <location>
        <begin position="45"/>
        <end position="63"/>
    </location>
</feature>
<keyword evidence="5 7" id="KW-1133">Transmembrane helix</keyword>
<organism evidence="8 9">
    <name type="scientific">Candidatus Competibacter denitrificans Run_A_D11</name>
    <dbReference type="NCBI Taxonomy" id="1400863"/>
    <lineage>
        <taxon>Bacteria</taxon>
        <taxon>Pseudomonadati</taxon>
        <taxon>Pseudomonadota</taxon>
        <taxon>Gammaproteobacteria</taxon>
        <taxon>Candidatus Competibacteraceae</taxon>
        <taxon>Candidatus Competibacter</taxon>
    </lineage>
</organism>